<feature type="compositionally biased region" description="Basic and acidic residues" evidence="1">
    <location>
        <begin position="42"/>
        <end position="69"/>
    </location>
</feature>
<sequence length="123" mass="14296">MHDQSPAERLAKHQTVKAWLIYQLHQTEKEIAKLEKETAERERMKEASYRERRFTIEPARTEDEPDRLHRGGCRNQPPPVDFHLPEELLSELGQRQVAACATCNPLPGLRGRWMPRIESDEGA</sequence>
<protein>
    <submittedName>
        <fullName evidence="2">Uncharacterized protein</fullName>
    </submittedName>
</protein>
<evidence type="ECO:0000313" key="3">
    <source>
        <dbReference type="Proteomes" id="UP001354931"/>
    </source>
</evidence>
<dbReference type="RefSeq" id="WP_326016230.1">
    <property type="nucleotide sequence ID" value="NZ_JAOZYC010000093.1"/>
</dbReference>
<reference evidence="2 3" key="1">
    <citation type="submission" date="2022-10" db="EMBL/GenBank/DDBJ databases">
        <authorList>
            <person name="Xie J."/>
            <person name="Shen N."/>
        </authorList>
    </citation>
    <scope>NUCLEOTIDE SEQUENCE [LARGE SCALE GENOMIC DNA]</scope>
    <source>
        <strain evidence="2 3">YIM65594</strain>
    </source>
</reference>
<evidence type="ECO:0000313" key="2">
    <source>
        <dbReference type="EMBL" id="MEB8338447.1"/>
    </source>
</evidence>
<proteinExistence type="predicted"/>
<comment type="caution">
    <text evidence="2">The sequence shown here is derived from an EMBL/GenBank/DDBJ whole genome shotgun (WGS) entry which is preliminary data.</text>
</comment>
<name>A0ABU6F457_9ACTN</name>
<feature type="region of interest" description="Disordered" evidence="1">
    <location>
        <begin position="42"/>
        <end position="82"/>
    </location>
</feature>
<organism evidence="2 3">
    <name type="scientific">Streptomyces endophyticus</name>
    <dbReference type="NCBI Taxonomy" id="714166"/>
    <lineage>
        <taxon>Bacteria</taxon>
        <taxon>Bacillati</taxon>
        <taxon>Actinomycetota</taxon>
        <taxon>Actinomycetes</taxon>
        <taxon>Kitasatosporales</taxon>
        <taxon>Streptomycetaceae</taxon>
        <taxon>Streptomyces</taxon>
    </lineage>
</organism>
<gene>
    <name evidence="2" type="ORF">OKJ99_13160</name>
</gene>
<evidence type="ECO:0000256" key="1">
    <source>
        <dbReference type="SAM" id="MobiDB-lite"/>
    </source>
</evidence>
<dbReference type="Proteomes" id="UP001354931">
    <property type="component" value="Unassembled WGS sequence"/>
</dbReference>
<accession>A0ABU6F457</accession>
<keyword evidence="3" id="KW-1185">Reference proteome</keyword>
<dbReference type="EMBL" id="JAOZYC010000093">
    <property type="protein sequence ID" value="MEB8338447.1"/>
    <property type="molecule type" value="Genomic_DNA"/>
</dbReference>